<dbReference type="EMBL" id="MU003521">
    <property type="protein sequence ID" value="KAF2467162.1"/>
    <property type="molecule type" value="Genomic_DNA"/>
</dbReference>
<sequence>MAVLRKLSPAAKRANSSKSPLLNENEAAGPCLLDSDQVPSYLYRSIFRVDRNSPELYEKDRRGLQDKYRTGGAPKMAAGANSNIFETLSSLASPPSSRPTSPPPSNTYTHRTASPSPSYPCRTDSPSSSNASQSFRTIRSRHTTFPSTWKCVAASPTQLATCGFIYAEENKDQEYICTCLICEIEIMLPYKAAKLSNKDLLKFHEQDCLLADTILDFLSYRDINTAPAATPQSPQTTPTAGPPSTSSSNLSPSQQSDVAASTPSSPSKNTSPPPFPSHSCHPLQPSASKPLAPTPKARTSSPKTTPPHRGSPHQSTPVPEQPEPFSKPTPLLPITNKAHRRPGSASFADKGTLNTWRREPQEYLLLTKYERYRRSLTCLQSETVNIYSHPVPAAVAFLNLPRASWADCDLIWYFVKMPYTAATSYQVSTSSSMCAQFYPRHAPVSISTLGLLTRFVVVNPRLQSKIWRTLRLSAFVVTGLSEFTPVIHAASIFSYGRLNPGKYSTLYCRLRVKGAIWFSRITAHCRALRLIETNSFSRLPLVNLLLTRRHLEEINANLYKELGAGQRVLEEVVQFYIPRTCWLSVLYALIYPRVVRKLSGSLAKESCAMVALQVINGLVPPDSHSHEAELSRYMPSVGCLEILRCSQIRGKPTRKKEQESNEWCNVRQYAKSGC</sequence>
<dbReference type="Proteomes" id="UP000799755">
    <property type="component" value="Unassembled WGS sequence"/>
</dbReference>
<evidence type="ECO:0000313" key="1">
    <source>
        <dbReference type="EMBL" id="KAF2467162.1"/>
    </source>
</evidence>
<accession>A0ACB6QJX1</accession>
<keyword evidence="2" id="KW-1185">Reference proteome</keyword>
<organism evidence="1 2">
    <name type="scientific">Lindgomyces ingoldianus</name>
    <dbReference type="NCBI Taxonomy" id="673940"/>
    <lineage>
        <taxon>Eukaryota</taxon>
        <taxon>Fungi</taxon>
        <taxon>Dikarya</taxon>
        <taxon>Ascomycota</taxon>
        <taxon>Pezizomycotina</taxon>
        <taxon>Dothideomycetes</taxon>
        <taxon>Pleosporomycetidae</taxon>
        <taxon>Pleosporales</taxon>
        <taxon>Lindgomycetaceae</taxon>
        <taxon>Lindgomyces</taxon>
    </lineage>
</organism>
<name>A0ACB6QJX1_9PLEO</name>
<reference evidence="1" key="1">
    <citation type="journal article" date="2020" name="Stud. Mycol.">
        <title>101 Dothideomycetes genomes: a test case for predicting lifestyles and emergence of pathogens.</title>
        <authorList>
            <person name="Haridas S."/>
            <person name="Albert R."/>
            <person name="Binder M."/>
            <person name="Bloem J."/>
            <person name="Labutti K."/>
            <person name="Salamov A."/>
            <person name="Andreopoulos B."/>
            <person name="Baker S."/>
            <person name="Barry K."/>
            <person name="Bills G."/>
            <person name="Bluhm B."/>
            <person name="Cannon C."/>
            <person name="Castanera R."/>
            <person name="Culley D."/>
            <person name="Daum C."/>
            <person name="Ezra D."/>
            <person name="Gonzalez J."/>
            <person name="Henrissat B."/>
            <person name="Kuo A."/>
            <person name="Liang C."/>
            <person name="Lipzen A."/>
            <person name="Lutzoni F."/>
            <person name="Magnuson J."/>
            <person name="Mondo S."/>
            <person name="Nolan M."/>
            <person name="Ohm R."/>
            <person name="Pangilinan J."/>
            <person name="Park H.-J."/>
            <person name="Ramirez L."/>
            <person name="Alfaro M."/>
            <person name="Sun H."/>
            <person name="Tritt A."/>
            <person name="Yoshinaga Y."/>
            <person name="Zwiers L.-H."/>
            <person name="Turgeon B."/>
            <person name="Goodwin S."/>
            <person name="Spatafora J."/>
            <person name="Crous P."/>
            <person name="Grigoriev I."/>
        </authorList>
    </citation>
    <scope>NUCLEOTIDE SEQUENCE</scope>
    <source>
        <strain evidence="1">ATCC 200398</strain>
    </source>
</reference>
<comment type="caution">
    <text evidence="1">The sequence shown here is derived from an EMBL/GenBank/DDBJ whole genome shotgun (WGS) entry which is preliminary data.</text>
</comment>
<proteinExistence type="predicted"/>
<gene>
    <name evidence="1" type="ORF">BDR25DRAFT_358718</name>
</gene>
<evidence type="ECO:0000313" key="2">
    <source>
        <dbReference type="Proteomes" id="UP000799755"/>
    </source>
</evidence>
<protein>
    <submittedName>
        <fullName evidence="1">Uncharacterized protein</fullName>
    </submittedName>
</protein>